<comment type="caution">
    <text evidence="1">The sequence shown here is derived from an EMBL/GenBank/DDBJ whole genome shotgun (WGS) entry which is preliminary data.</text>
</comment>
<dbReference type="Proteomes" id="UP001590950">
    <property type="component" value="Unassembled WGS sequence"/>
</dbReference>
<evidence type="ECO:0000313" key="2">
    <source>
        <dbReference type="Proteomes" id="UP001590950"/>
    </source>
</evidence>
<name>A0ABR4APM5_9LECA</name>
<reference evidence="1 2" key="1">
    <citation type="submission" date="2024-09" db="EMBL/GenBank/DDBJ databases">
        <title>Rethinking Asexuality: The Enigmatic Case of Functional Sexual Genes in Lepraria (Stereocaulaceae).</title>
        <authorList>
            <person name="Doellman M."/>
            <person name="Sun Y."/>
            <person name="Barcenas-Pena A."/>
            <person name="Lumbsch H.T."/>
            <person name="Grewe F."/>
        </authorList>
    </citation>
    <scope>NUCLEOTIDE SEQUENCE [LARGE SCALE GENOMIC DNA]</scope>
    <source>
        <strain evidence="1 2">Mercado 3170</strain>
    </source>
</reference>
<gene>
    <name evidence="1" type="ORF">N7G274_000726</name>
</gene>
<proteinExistence type="predicted"/>
<sequence>MTRGNEVGFSGIFTSSAAVEYANCERQPASDVMEITKIKNMEPGEVVRFFKEHLKWLVVNPAFNLVDGYSKSRTFNLEVKAV</sequence>
<dbReference type="EMBL" id="JBEFKJ010000002">
    <property type="protein sequence ID" value="KAL2047684.1"/>
    <property type="molecule type" value="Genomic_DNA"/>
</dbReference>
<evidence type="ECO:0000313" key="1">
    <source>
        <dbReference type="EMBL" id="KAL2047684.1"/>
    </source>
</evidence>
<keyword evidence="2" id="KW-1185">Reference proteome</keyword>
<accession>A0ABR4APM5</accession>
<organism evidence="1 2">
    <name type="scientific">Stereocaulon virgatum</name>
    <dbReference type="NCBI Taxonomy" id="373712"/>
    <lineage>
        <taxon>Eukaryota</taxon>
        <taxon>Fungi</taxon>
        <taxon>Dikarya</taxon>
        <taxon>Ascomycota</taxon>
        <taxon>Pezizomycotina</taxon>
        <taxon>Lecanoromycetes</taxon>
        <taxon>OSLEUM clade</taxon>
        <taxon>Lecanoromycetidae</taxon>
        <taxon>Lecanorales</taxon>
        <taxon>Lecanorineae</taxon>
        <taxon>Stereocaulaceae</taxon>
        <taxon>Stereocaulon</taxon>
    </lineage>
</organism>
<protein>
    <submittedName>
        <fullName evidence="1">Uncharacterized protein</fullName>
    </submittedName>
</protein>